<dbReference type="Proteomes" id="UP000297891">
    <property type="component" value="Unassembled WGS sequence"/>
</dbReference>
<dbReference type="GO" id="GO:0008757">
    <property type="term" value="F:S-adenosylmethionine-dependent methyltransferase activity"/>
    <property type="evidence" value="ECO:0007669"/>
    <property type="project" value="InterPro"/>
</dbReference>
<dbReference type="Gene3D" id="3.40.50.150">
    <property type="entry name" value="Vaccinia Virus protein VP39"/>
    <property type="match status" value="1"/>
</dbReference>
<dbReference type="InterPro" id="IPR051052">
    <property type="entry name" value="Diverse_substrate_MTase"/>
</dbReference>
<dbReference type="PANTHER" id="PTHR44942:SF4">
    <property type="entry name" value="METHYLTRANSFERASE TYPE 11 DOMAIN-CONTAINING PROTEIN"/>
    <property type="match status" value="1"/>
</dbReference>
<dbReference type="OrthoDB" id="9810615at2"/>
<protein>
    <submittedName>
        <fullName evidence="5">Class I SAM-dependent methyltransferase</fullName>
    </submittedName>
</protein>
<dbReference type="AlphaFoldDB" id="A0A5F1Z6B3"/>
<sequence length="263" mass="29866">MEIYDRIGTSYNKTRKADLHIASLSEENLCLKLERASLLDVGAGTGNYSHFFSSKGHHVTAVEPSGIMMAQAAENTNIKWIKGSAEEIPLPTSSFDGIISILASHHFNDLEKAILEMNRILKPKHFAVIFAGDPSIVSKQSWLFDYFQIVFEKSVSTYLPIHDFKSMIERVTKANVKIIDYLLPDHLTDYFFASAWKNPTLYLNETFRAGISPLASLETSTLNQILERLENDLKNGVWFKKYGSILEEDSFDGGYRFLVWQKN</sequence>
<comment type="caution">
    <text evidence="5">The sequence shown here is derived from an EMBL/GenBank/DDBJ whole genome shotgun (WGS) entry which is preliminary data.</text>
</comment>
<dbReference type="EMBL" id="RQFP01000008">
    <property type="protein sequence ID" value="TGK93014.1"/>
    <property type="molecule type" value="Genomic_DNA"/>
</dbReference>
<dbReference type="PANTHER" id="PTHR44942">
    <property type="entry name" value="METHYLTRANSF_11 DOMAIN-CONTAINING PROTEIN"/>
    <property type="match status" value="1"/>
</dbReference>
<accession>A0A5F1Z6B3</accession>
<dbReference type="SUPFAM" id="SSF53335">
    <property type="entry name" value="S-adenosyl-L-methionine-dependent methyltransferases"/>
    <property type="match status" value="1"/>
</dbReference>
<dbReference type="GO" id="GO:0032259">
    <property type="term" value="P:methylation"/>
    <property type="evidence" value="ECO:0007669"/>
    <property type="project" value="UniProtKB-KW"/>
</dbReference>
<dbReference type="InterPro" id="IPR013216">
    <property type="entry name" value="Methyltransf_11"/>
</dbReference>
<evidence type="ECO:0000313" key="5">
    <source>
        <dbReference type="EMBL" id="TGK93014.1"/>
    </source>
</evidence>
<keyword evidence="3 5" id="KW-0808">Transferase</keyword>
<evidence type="ECO:0000256" key="3">
    <source>
        <dbReference type="ARBA" id="ARBA00022679"/>
    </source>
</evidence>
<evidence type="ECO:0000256" key="2">
    <source>
        <dbReference type="ARBA" id="ARBA00022603"/>
    </source>
</evidence>
<dbReference type="Pfam" id="PF08241">
    <property type="entry name" value="Methyltransf_11"/>
    <property type="match status" value="1"/>
</dbReference>
<name>A0A5F1Z6B3_9LEPT</name>
<keyword evidence="2 5" id="KW-0489">Methyltransferase</keyword>
<keyword evidence="6" id="KW-1185">Reference proteome</keyword>
<gene>
    <name evidence="5" type="ORF">EHQ30_12360</name>
</gene>
<dbReference type="InterPro" id="IPR029063">
    <property type="entry name" value="SAM-dependent_MTases_sf"/>
</dbReference>
<reference evidence="5" key="1">
    <citation type="journal article" date="2019" name="PLoS Negl. Trop. Dis.">
        <title>Revisiting the worldwide diversity of Leptospira species in the environment.</title>
        <authorList>
            <person name="Vincent A.T."/>
            <person name="Schiettekatte O."/>
            <person name="Bourhy P."/>
            <person name="Veyrier F.J."/>
            <person name="Picardeau M."/>
        </authorList>
    </citation>
    <scope>NUCLEOTIDE SEQUENCE [LARGE SCALE GENOMIC DNA]</scope>
    <source>
        <strain evidence="5">201800277</strain>
    </source>
</reference>
<evidence type="ECO:0000256" key="1">
    <source>
        <dbReference type="ARBA" id="ARBA00008361"/>
    </source>
</evidence>
<organism evidence="5 6">
    <name type="scientific">Leptospira brenneri</name>
    <dbReference type="NCBI Taxonomy" id="2023182"/>
    <lineage>
        <taxon>Bacteria</taxon>
        <taxon>Pseudomonadati</taxon>
        <taxon>Spirochaetota</taxon>
        <taxon>Spirochaetia</taxon>
        <taxon>Leptospirales</taxon>
        <taxon>Leptospiraceae</taxon>
        <taxon>Leptospira</taxon>
    </lineage>
</organism>
<evidence type="ECO:0000313" key="6">
    <source>
        <dbReference type="Proteomes" id="UP000297891"/>
    </source>
</evidence>
<comment type="similarity">
    <text evidence="1">Belongs to the methyltransferase superfamily.</text>
</comment>
<evidence type="ECO:0000259" key="4">
    <source>
        <dbReference type="Pfam" id="PF08241"/>
    </source>
</evidence>
<dbReference type="CDD" id="cd02440">
    <property type="entry name" value="AdoMet_MTases"/>
    <property type="match status" value="1"/>
</dbReference>
<dbReference type="RefSeq" id="WP_135676982.1">
    <property type="nucleotide sequence ID" value="NZ_RQFP01000008.1"/>
</dbReference>
<feature type="domain" description="Methyltransferase type 11" evidence="4">
    <location>
        <begin position="39"/>
        <end position="124"/>
    </location>
</feature>
<proteinExistence type="inferred from homology"/>